<dbReference type="Gene3D" id="3.40.430.10">
    <property type="entry name" value="Dihydrofolate Reductase, subunit A"/>
    <property type="match status" value="1"/>
</dbReference>
<evidence type="ECO:0000256" key="1">
    <source>
        <dbReference type="ARBA" id="ARBA00004903"/>
    </source>
</evidence>
<name>A0A7J9SL09_9EURY</name>
<dbReference type="PANTHER" id="PTHR48069">
    <property type="entry name" value="DIHYDROFOLATE REDUCTASE"/>
    <property type="match status" value="1"/>
</dbReference>
<comment type="similarity">
    <text evidence="6">Belongs to the dihydrofolate reductase family.</text>
</comment>
<evidence type="ECO:0000313" key="8">
    <source>
        <dbReference type="EMBL" id="MBB6647644.1"/>
    </source>
</evidence>
<dbReference type="GO" id="GO:0046452">
    <property type="term" value="P:dihydrofolate metabolic process"/>
    <property type="evidence" value="ECO:0007669"/>
    <property type="project" value="TreeGrafter"/>
</dbReference>
<dbReference type="Proteomes" id="UP000546257">
    <property type="component" value="Unassembled WGS sequence"/>
</dbReference>
<dbReference type="InterPro" id="IPR017925">
    <property type="entry name" value="DHFR_CS"/>
</dbReference>
<feature type="domain" description="DHFR" evidence="7">
    <location>
        <begin position="3"/>
        <end position="165"/>
    </location>
</feature>
<organism evidence="8 9">
    <name type="scientific">Halobellus ruber</name>
    <dbReference type="NCBI Taxonomy" id="2761102"/>
    <lineage>
        <taxon>Archaea</taxon>
        <taxon>Methanobacteriati</taxon>
        <taxon>Methanobacteriota</taxon>
        <taxon>Stenosarchaea group</taxon>
        <taxon>Halobacteria</taxon>
        <taxon>Halobacteriales</taxon>
        <taxon>Haloferacaceae</taxon>
        <taxon>Halobellus</taxon>
    </lineage>
</organism>
<comment type="caution">
    <text evidence="8">The sequence shown here is derived from an EMBL/GenBank/DDBJ whole genome shotgun (WGS) entry which is preliminary data.</text>
</comment>
<dbReference type="PROSITE" id="PS51330">
    <property type="entry name" value="DHFR_2"/>
    <property type="match status" value="1"/>
</dbReference>
<keyword evidence="3" id="KW-0554">One-carbon metabolism</keyword>
<gene>
    <name evidence="8" type="ORF">H5V44_15365</name>
</gene>
<keyword evidence="5" id="KW-0560">Oxidoreductase</keyword>
<dbReference type="GO" id="GO:0006730">
    <property type="term" value="P:one-carbon metabolic process"/>
    <property type="evidence" value="ECO:0007669"/>
    <property type="project" value="UniProtKB-KW"/>
</dbReference>
<evidence type="ECO:0000256" key="5">
    <source>
        <dbReference type="ARBA" id="ARBA00023002"/>
    </source>
</evidence>
<comment type="pathway">
    <text evidence="1">Cofactor biosynthesis; tetrahydrofolate biosynthesis; 5,6,7,8-tetrahydrofolate from 7,8-dihydrofolate: step 1/1.</text>
</comment>
<evidence type="ECO:0000313" key="9">
    <source>
        <dbReference type="Proteomes" id="UP000546257"/>
    </source>
</evidence>
<dbReference type="AlphaFoldDB" id="A0A7J9SL09"/>
<dbReference type="GO" id="GO:0004146">
    <property type="term" value="F:dihydrofolate reductase activity"/>
    <property type="evidence" value="ECO:0007669"/>
    <property type="project" value="UniProtKB-EC"/>
</dbReference>
<evidence type="ECO:0000259" key="7">
    <source>
        <dbReference type="PROSITE" id="PS51330"/>
    </source>
</evidence>
<dbReference type="PRINTS" id="PR00070">
    <property type="entry name" value="DHFR"/>
</dbReference>
<protein>
    <recommendedName>
        <fullName evidence="2">dihydrofolate reductase</fullName>
        <ecNumber evidence="2">1.5.1.3</ecNumber>
    </recommendedName>
</protein>
<dbReference type="GO" id="GO:0050661">
    <property type="term" value="F:NADP binding"/>
    <property type="evidence" value="ECO:0007669"/>
    <property type="project" value="InterPro"/>
</dbReference>
<dbReference type="InterPro" id="IPR012259">
    <property type="entry name" value="DHFR"/>
</dbReference>
<reference evidence="8 9" key="1">
    <citation type="submission" date="2020-08" db="EMBL/GenBank/DDBJ databases">
        <authorList>
            <person name="Seo M.-J."/>
        </authorList>
    </citation>
    <scope>NUCLEOTIDE SEQUENCE [LARGE SCALE GENOMIC DNA]</scope>
    <source>
        <strain evidence="8 9">MBLA0160</strain>
    </source>
</reference>
<dbReference type="GO" id="GO:0046655">
    <property type="term" value="P:folic acid metabolic process"/>
    <property type="evidence" value="ECO:0007669"/>
    <property type="project" value="TreeGrafter"/>
</dbReference>
<keyword evidence="4" id="KW-0521">NADP</keyword>
<evidence type="ECO:0000256" key="3">
    <source>
        <dbReference type="ARBA" id="ARBA00022563"/>
    </source>
</evidence>
<evidence type="ECO:0000256" key="6">
    <source>
        <dbReference type="RuleBase" id="RU004474"/>
    </source>
</evidence>
<sequence length="165" mass="17980">MVELISVAAVADNGVIGRDGELPWPSIPADRRQYRERIADDPVISGRVTFESMLDDLPGSAQIVLSRSAPGFDVATAHHAAGVDDAIAVAESLGADRAYVIGGGAIYDLFQPVVDRMVLSRVHGEYEGDAYFPEWDADEWDLVDAEAYDRFTLEVWERTGAATPR</sequence>
<dbReference type="PANTHER" id="PTHR48069:SF3">
    <property type="entry name" value="DIHYDROFOLATE REDUCTASE"/>
    <property type="match status" value="1"/>
</dbReference>
<dbReference type="Pfam" id="PF00186">
    <property type="entry name" value="DHFR_1"/>
    <property type="match status" value="1"/>
</dbReference>
<proteinExistence type="inferred from homology"/>
<dbReference type="EMBL" id="JACKXD010000006">
    <property type="protein sequence ID" value="MBB6647644.1"/>
    <property type="molecule type" value="Genomic_DNA"/>
</dbReference>
<dbReference type="PROSITE" id="PS00075">
    <property type="entry name" value="DHFR_1"/>
    <property type="match status" value="1"/>
</dbReference>
<dbReference type="SUPFAM" id="SSF53597">
    <property type="entry name" value="Dihydrofolate reductase-like"/>
    <property type="match status" value="1"/>
</dbReference>
<accession>A0A7J9SL09</accession>
<keyword evidence="9" id="KW-1185">Reference proteome</keyword>
<dbReference type="InterPro" id="IPR024072">
    <property type="entry name" value="DHFR-like_dom_sf"/>
</dbReference>
<dbReference type="InterPro" id="IPR001796">
    <property type="entry name" value="DHFR_dom"/>
</dbReference>
<dbReference type="GO" id="GO:0005829">
    <property type="term" value="C:cytosol"/>
    <property type="evidence" value="ECO:0007669"/>
    <property type="project" value="TreeGrafter"/>
</dbReference>
<dbReference type="RefSeq" id="WP_185194015.1">
    <property type="nucleotide sequence ID" value="NZ_JACKXD010000006.1"/>
</dbReference>
<dbReference type="GO" id="GO:0046654">
    <property type="term" value="P:tetrahydrofolate biosynthetic process"/>
    <property type="evidence" value="ECO:0007669"/>
    <property type="project" value="InterPro"/>
</dbReference>
<dbReference type="PIRSF" id="PIRSF000194">
    <property type="entry name" value="DHFR"/>
    <property type="match status" value="1"/>
</dbReference>
<evidence type="ECO:0000256" key="4">
    <source>
        <dbReference type="ARBA" id="ARBA00022857"/>
    </source>
</evidence>
<dbReference type="CDD" id="cd00209">
    <property type="entry name" value="DHFR"/>
    <property type="match status" value="1"/>
</dbReference>
<dbReference type="EC" id="1.5.1.3" evidence="2"/>
<evidence type="ECO:0000256" key="2">
    <source>
        <dbReference type="ARBA" id="ARBA00012856"/>
    </source>
</evidence>